<evidence type="ECO:0000313" key="3">
    <source>
        <dbReference type="Proteomes" id="UP000054858"/>
    </source>
</evidence>
<dbReference type="PATRIC" id="fig|29423.5.peg.2177"/>
<dbReference type="AlphaFoldDB" id="A0A0W0WX95"/>
<feature type="signal peptide" evidence="1">
    <location>
        <begin position="1"/>
        <end position="19"/>
    </location>
</feature>
<evidence type="ECO:0000313" key="2">
    <source>
        <dbReference type="EMBL" id="KTD36939.1"/>
    </source>
</evidence>
<keyword evidence="1" id="KW-0732">Signal</keyword>
<dbReference type="InterPro" id="IPR021241">
    <property type="entry name" value="CsiV"/>
</dbReference>
<organism evidence="2 3">
    <name type="scientific">Legionella oakridgensis</name>
    <dbReference type="NCBI Taxonomy" id="29423"/>
    <lineage>
        <taxon>Bacteria</taxon>
        <taxon>Pseudomonadati</taxon>
        <taxon>Pseudomonadota</taxon>
        <taxon>Gammaproteobacteria</taxon>
        <taxon>Legionellales</taxon>
        <taxon>Legionellaceae</taxon>
        <taxon>Legionella</taxon>
    </lineage>
</organism>
<feature type="chain" id="PRO_5006915923" description="Lipoprotein" evidence="1">
    <location>
        <begin position="20"/>
        <end position="183"/>
    </location>
</feature>
<accession>A0A0W0WX95</accession>
<gene>
    <name evidence="2" type="ORF">Loak_2075</name>
</gene>
<protein>
    <recommendedName>
        <fullName evidence="4">Lipoprotein</fullName>
    </recommendedName>
</protein>
<sequence length="183" mass="21260">MLRITLFISLLANCCFGYANTHTLYQIDIIVFTHQQSSENPEHTLSPLVTPDTHTAIPLQSLDNTRTPYHLLPASASQLRNEYWVLNRKPQYRILFHYTWLQPSNNQRPVVLSSTHNNGWNVEGTLRVRQSNYYLLDTELFFSSPTSNELSFIFSQKQRLKPNVVYYLDHPQAGMLIKIHKVA</sequence>
<evidence type="ECO:0008006" key="4">
    <source>
        <dbReference type="Google" id="ProtNLM"/>
    </source>
</evidence>
<proteinExistence type="predicted"/>
<name>A0A0W0WX95_9GAMM</name>
<evidence type="ECO:0000256" key="1">
    <source>
        <dbReference type="SAM" id="SignalP"/>
    </source>
</evidence>
<dbReference type="RefSeq" id="WP_025386187.1">
    <property type="nucleotide sequence ID" value="NZ_LCUA01000001.1"/>
</dbReference>
<dbReference type="EMBL" id="LNYP01000031">
    <property type="protein sequence ID" value="KTD36939.1"/>
    <property type="molecule type" value="Genomic_DNA"/>
</dbReference>
<dbReference type="Pfam" id="PF10972">
    <property type="entry name" value="CsiV"/>
    <property type="match status" value="1"/>
</dbReference>
<reference evidence="2 3" key="1">
    <citation type="submission" date="2015-11" db="EMBL/GenBank/DDBJ databases">
        <title>Genomic analysis of 38 Legionella species identifies large and diverse effector repertoires.</title>
        <authorList>
            <person name="Burstein D."/>
            <person name="Amaro F."/>
            <person name="Zusman T."/>
            <person name="Lifshitz Z."/>
            <person name="Cohen O."/>
            <person name="Gilbert J.A."/>
            <person name="Pupko T."/>
            <person name="Shuman H.A."/>
            <person name="Segal G."/>
        </authorList>
    </citation>
    <scope>NUCLEOTIDE SEQUENCE [LARGE SCALE GENOMIC DNA]</scope>
    <source>
        <strain evidence="2 3">Oak Ridge-10</strain>
    </source>
</reference>
<comment type="caution">
    <text evidence="2">The sequence shown here is derived from an EMBL/GenBank/DDBJ whole genome shotgun (WGS) entry which is preliminary data.</text>
</comment>
<dbReference type="Proteomes" id="UP000054858">
    <property type="component" value="Unassembled WGS sequence"/>
</dbReference>